<dbReference type="InterPro" id="IPR023405">
    <property type="entry name" value="Topo_IA_core_domain"/>
</dbReference>
<dbReference type="KEGG" id="vfm:VFMJ11_B0099"/>
<dbReference type="EMBL" id="CP001134">
    <property type="protein sequence ID" value="ACH64804.1"/>
    <property type="molecule type" value="Genomic_DNA"/>
</dbReference>
<dbReference type="Gene3D" id="3.40.50.140">
    <property type="match status" value="1"/>
</dbReference>
<proteinExistence type="predicted"/>
<dbReference type="Proteomes" id="UP000001857">
    <property type="component" value="Plasmid pMJ100"/>
</dbReference>
<dbReference type="SMART" id="SM00493">
    <property type="entry name" value="TOPRIM"/>
    <property type="match status" value="1"/>
</dbReference>
<dbReference type="SUPFAM" id="SSF56712">
    <property type="entry name" value="Prokaryotic type I DNA topoisomerase"/>
    <property type="match status" value="1"/>
</dbReference>
<sequence>MILGSGNNIIVESQKIASHLYNNLNKLGLVINVIATSGHLYDYQFENDYIVQQPKNIALIEQIKRLNGQSIIIATDPDPQGDLMAEHIKELTPESEHGRCIFNDVSEIGIVQSLNRFNNNEFSFNQSQAFKAALIKITNLHMQRESSQSNRSNYLTTTGVTLAKQFDVLGRVNKVQQRAFNVEGKQHVCNVPITWQDALSANKISPTITRDLIADRALSGRKLSVASELQDSFINGRLSYTRTDFQRLPSIAEQVLSEYTLSGELIQHDQHLDFQSNTAHYAIYNLSSPITPIEYLIKEQNRTALSHKFNDCSSINFSSESVLARTGRFLGSQITIAPENEIAYLLAKSKDTSPSNLEFSAQKYAKLFYNGTHCNSQLISSTLKHAEKHYPKLIEFGLNHVLDDLLHKQEKPLSKSKKNYHSPIPEKTASLKNIVEEVNTNFSL</sequence>
<geneLocation type="plasmid" evidence="2 3">
    <name>pMJ100</name>
</geneLocation>
<evidence type="ECO:0000259" key="1">
    <source>
        <dbReference type="PROSITE" id="PS50880"/>
    </source>
</evidence>
<gene>
    <name evidence="2" type="ordered locus">VFMJ11_B0099</name>
</gene>
<name>B5EW42_ALIFM</name>
<keyword evidence="2" id="KW-0614">Plasmid</keyword>
<feature type="domain" description="Toprim" evidence="1">
    <location>
        <begin position="6"/>
        <end position="109"/>
    </location>
</feature>
<organism evidence="2 3">
    <name type="scientific">Aliivibrio fischeri (strain MJ11)</name>
    <name type="common">Vibrio fischeri</name>
    <dbReference type="NCBI Taxonomy" id="388396"/>
    <lineage>
        <taxon>Bacteria</taxon>
        <taxon>Pseudomonadati</taxon>
        <taxon>Pseudomonadota</taxon>
        <taxon>Gammaproteobacteria</taxon>
        <taxon>Vibrionales</taxon>
        <taxon>Vibrionaceae</taxon>
        <taxon>Aliivibrio</taxon>
    </lineage>
</organism>
<dbReference type="HOGENOM" id="CLU_616685_0_0_6"/>
<reference evidence="2 3" key="2">
    <citation type="journal article" date="2009" name="Nature">
        <title>A single regulatory gene is sufficient to alter bacterial host range.</title>
        <authorList>
            <person name="Mandel M.J."/>
            <person name="Wollenberg M.S."/>
            <person name="Stabb E.V."/>
            <person name="Visick K.L."/>
            <person name="Ruby E.G."/>
        </authorList>
    </citation>
    <scope>NUCLEOTIDE SEQUENCE [LARGE SCALE GENOMIC DNA]</scope>
    <source>
        <strain evidence="2 3">MJ11</strain>
        <plasmid evidence="3">Plasmid pMJ100</plasmid>
    </source>
</reference>
<evidence type="ECO:0000313" key="3">
    <source>
        <dbReference type="Proteomes" id="UP000001857"/>
    </source>
</evidence>
<dbReference type="PROSITE" id="PS50880">
    <property type="entry name" value="TOPRIM"/>
    <property type="match status" value="1"/>
</dbReference>
<reference evidence="3" key="1">
    <citation type="submission" date="2008-08" db="EMBL/GenBank/DDBJ databases">
        <title>Complete sequence of Vibrio fischeri strain MJ11.</title>
        <authorList>
            <person name="Mandel M.J."/>
            <person name="Stabb E.V."/>
            <person name="Ruby E.G."/>
            <person name="Ferriera S."/>
            <person name="Johnson J."/>
            <person name="Kravitz S."/>
            <person name="Beeson K."/>
            <person name="Sutton G."/>
            <person name="Rogers Y.-H."/>
            <person name="Friedman R."/>
            <person name="Frazier M."/>
            <person name="Venter J.C."/>
        </authorList>
    </citation>
    <scope>NUCLEOTIDE SEQUENCE [LARGE SCALE GENOMIC DNA]</scope>
    <source>
        <strain evidence="3">MJ11</strain>
        <plasmid evidence="3">Plasmid pMJ100</plasmid>
    </source>
</reference>
<dbReference type="AlphaFoldDB" id="B5EW42"/>
<dbReference type="Pfam" id="PF01751">
    <property type="entry name" value="Toprim"/>
    <property type="match status" value="1"/>
</dbReference>
<accession>B5EW42</accession>
<evidence type="ECO:0000313" key="2">
    <source>
        <dbReference type="EMBL" id="ACH64804.1"/>
    </source>
</evidence>
<dbReference type="InterPro" id="IPR006171">
    <property type="entry name" value="TOPRIM_dom"/>
</dbReference>
<protein>
    <submittedName>
        <fullName evidence="2">Toprim domain protein</fullName>
    </submittedName>
</protein>
<dbReference type="RefSeq" id="WP_012534587.1">
    <property type="nucleotide sequence ID" value="NC_011185.1"/>
</dbReference>